<organism evidence="2">
    <name type="scientific">marine sediment metagenome</name>
    <dbReference type="NCBI Taxonomy" id="412755"/>
    <lineage>
        <taxon>unclassified sequences</taxon>
        <taxon>metagenomes</taxon>
        <taxon>ecological metagenomes</taxon>
    </lineage>
</organism>
<sequence>MLKIEDFHPYQVRAIQEAITMQQGCLFLGTGLGKTIISLTIYDQLLKRGLVESALVIAPKRVMDNVWRQEAAKWEHTQHYVISRVHGSETRGGVEYSRQYNFARQAHIYLINYEAIGWLCDQLHKTKRNKFQVIFYDES</sequence>
<dbReference type="Gene3D" id="3.40.50.300">
    <property type="entry name" value="P-loop containing nucleotide triphosphate hydrolases"/>
    <property type="match status" value="1"/>
</dbReference>
<comment type="caution">
    <text evidence="2">The sequence shown here is derived from an EMBL/GenBank/DDBJ whole genome shotgun (WGS) entry which is preliminary data.</text>
</comment>
<feature type="domain" description="Helicase/UvrB N-terminal" evidence="1">
    <location>
        <begin position="7"/>
        <end position="138"/>
    </location>
</feature>
<feature type="non-terminal residue" evidence="2">
    <location>
        <position position="139"/>
    </location>
</feature>
<reference evidence="2" key="1">
    <citation type="journal article" date="2014" name="Front. Microbiol.">
        <title>High frequency of phylogenetically diverse reductive dehalogenase-homologous genes in deep subseafloor sedimentary metagenomes.</title>
        <authorList>
            <person name="Kawai M."/>
            <person name="Futagami T."/>
            <person name="Toyoda A."/>
            <person name="Takaki Y."/>
            <person name="Nishi S."/>
            <person name="Hori S."/>
            <person name="Arai W."/>
            <person name="Tsubouchi T."/>
            <person name="Morono Y."/>
            <person name="Uchiyama I."/>
            <person name="Ito T."/>
            <person name="Fujiyama A."/>
            <person name="Inagaki F."/>
            <person name="Takami H."/>
        </authorList>
    </citation>
    <scope>NUCLEOTIDE SEQUENCE</scope>
    <source>
        <strain evidence="2">Expedition CK06-06</strain>
    </source>
</reference>
<dbReference type="EMBL" id="BARS01013013">
    <property type="protein sequence ID" value="GAF92514.1"/>
    <property type="molecule type" value="Genomic_DNA"/>
</dbReference>
<name>X0TH21_9ZZZZ</name>
<proteinExistence type="predicted"/>
<evidence type="ECO:0000313" key="2">
    <source>
        <dbReference type="EMBL" id="GAF92514.1"/>
    </source>
</evidence>
<dbReference type="InterPro" id="IPR027417">
    <property type="entry name" value="P-loop_NTPase"/>
</dbReference>
<dbReference type="GO" id="GO:0016787">
    <property type="term" value="F:hydrolase activity"/>
    <property type="evidence" value="ECO:0007669"/>
    <property type="project" value="InterPro"/>
</dbReference>
<protein>
    <recommendedName>
        <fullName evidence="1">Helicase/UvrB N-terminal domain-containing protein</fullName>
    </recommendedName>
</protein>
<dbReference type="InterPro" id="IPR006935">
    <property type="entry name" value="Helicase/UvrB_N"/>
</dbReference>
<dbReference type="GO" id="GO:0003677">
    <property type="term" value="F:DNA binding"/>
    <property type="evidence" value="ECO:0007669"/>
    <property type="project" value="InterPro"/>
</dbReference>
<accession>X0TH21</accession>
<dbReference type="GO" id="GO:0005524">
    <property type="term" value="F:ATP binding"/>
    <property type="evidence" value="ECO:0007669"/>
    <property type="project" value="InterPro"/>
</dbReference>
<dbReference type="AlphaFoldDB" id="X0TH21"/>
<evidence type="ECO:0000259" key="1">
    <source>
        <dbReference type="Pfam" id="PF04851"/>
    </source>
</evidence>
<dbReference type="Pfam" id="PF04851">
    <property type="entry name" value="ResIII"/>
    <property type="match status" value="1"/>
</dbReference>
<gene>
    <name evidence="2" type="ORF">S01H1_22859</name>
</gene>
<dbReference type="SUPFAM" id="SSF52540">
    <property type="entry name" value="P-loop containing nucleoside triphosphate hydrolases"/>
    <property type="match status" value="1"/>
</dbReference>